<accession>A0ABU9I8B0</accession>
<evidence type="ECO:0000313" key="1">
    <source>
        <dbReference type="EMBL" id="MEL1248653.1"/>
    </source>
</evidence>
<dbReference type="EMBL" id="JBBYHT010000005">
    <property type="protein sequence ID" value="MEL1248653.1"/>
    <property type="molecule type" value="Genomic_DNA"/>
</dbReference>
<comment type="caution">
    <text evidence="1">The sequence shown here is derived from an EMBL/GenBank/DDBJ whole genome shotgun (WGS) entry which is preliminary data.</text>
</comment>
<reference evidence="1 2" key="1">
    <citation type="submission" date="2024-04" db="EMBL/GenBank/DDBJ databases">
        <title>Flavobacterium sp. DGU41 16S ribosomal RNA gene Genome sequencing and assembly.</title>
        <authorList>
            <person name="Park S."/>
        </authorList>
    </citation>
    <scope>NUCLEOTIDE SEQUENCE [LARGE SCALE GENOMIC DNA]</scope>
    <source>
        <strain evidence="1 2">DGU41</strain>
    </source>
</reference>
<evidence type="ECO:0000313" key="2">
    <source>
        <dbReference type="Proteomes" id="UP001393056"/>
    </source>
</evidence>
<proteinExistence type="predicted"/>
<organism evidence="1 2">
    <name type="scientific">Flavobacterium helocola</name>
    <dbReference type="NCBI Taxonomy" id="3139139"/>
    <lineage>
        <taxon>Bacteria</taxon>
        <taxon>Pseudomonadati</taxon>
        <taxon>Bacteroidota</taxon>
        <taxon>Flavobacteriia</taxon>
        <taxon>Flavobacteriales</taxon>
        <taxon>Flavobacteriaceae</taxon>
        <taxon>Flavobacterium</taxon>
    </lineage>
</organism>
<gene>
    <name evidence="1" type="ORF">AAEO58_11415</name>
</gene>
<sequence length="82" mass="9298">MTTITIKINERSKKGKAFLEFAKTFFAEGKDVEIIKSDDKKPKKGKSIYSDAFIAKMKKAEENIKNGDVTRLNLDDIWGSIL</sequence>
<protein>
    <submittedName>
        <fullName evidence="1">DUF2683 family protein</fullName>
    </submittedName>
</protein>
<name>A0ABU9I8B0_9FLAO</name>
<dbReference type="InterPro" id="IPR020271">
    <property type="entry name" value="Uncharacterised_MJ1172"/>
</dbReference>
<dbReference type="Pfam" id="PF10884">
    <property type="entry name" value="DUF2683"/>
    <property type="match status" value="1"/>
</dbReference>
<dbReference type="RefSeq" id="WP_341683505.1">
    <property type="nucleotide sequence ID" value="NZ_JBBYHT010000005.1"/>
</dbReference>
<keyword evidence="2" id="KW-1185">Reference proteome</keyword>
<dbReference type="Proteomes" id="UP001393056">
    <property type="component" value="Unassembled WGS sequence"/>
</dbReference>